<dbReference type="STRING" id="2903.R1EDM9"/>
<feature type="transmembrane region" description="Helical" evidence="2">
    <location>
        <begin position="132"/>
        <end position="150"/>
    </location>
</feature>
<dbReference type="RefSeq" id="XP_005771403.1">
    <property type="nucleotide sequence ID" value="XM_005771346.1"/>
</dbReference>
<feature type="transmembrane region" description="Helical" evidence="2">
    <location>
        <begin position="282"/>
        <end position="304"/>
    </location>
</feature>
<reference evidence="3" key="2">
    <citation type="submission" date="2024-10" db="UniProtKB">
        <authorList>
            <consortium name="EnsemblProtists"/>
        </authorList>
    </citation>
    <scope>IDENTIFICATION</scope>
</reference>
<dbReference type="GO" id="GO:0016020">
    <property type="term" value="C:membrane"/>
    <property type="evidence" value="ECO:0007669"/>
    <property type="project" value="TreeGrafter"/>
</dbReference>
<feature type="compositionally biased region" description="Low complexity" evidence="1">
    <location>
        <begin position="1"/>
        <end position="15"/>
    </location>
</feature>
<evidence type="ECO:0008006" key="5">
    <source>
        <dbReference type="Google" id="ProtNLM"/>
    </source>
</evidence>
<organism evidence="3 4">
    <name type="scientific">Emiliania huxleyi (strain CCMP1516)</name>
    <dbReference type="NCBI Taxonomy" id="280463"/>
    <lineage>
        <taxon>Eukaryota</taxon>
        <taxon>Haptista</taxon>
        <taxon>Haptophyta</taxon>
        <taxon>Prymnesiophyceae</taxon>
        <taxon>Isochrysidales</taxon>
        <taxon>Noelaerhabdaceae</taxon>
        <taxon>Emiliania</taxon>
    </lineage>
</organism>
<dbReference type="Pfam" id="PF06966">
    <property type="entry name" value="DUF1295"/>
    <property type="match status" value="1"/>
</dbReference>
<feature type="transmembrane region" description="Helical" evidence="2">
    <location>
        <begin position="72"/>
        <end position="93"/>
    </location>
</feature>
<accession>A0A0D3J639</accession>
<dbReference type="GeneID" id="17264535"/>
<keyword evidence="2" id="KW-0472">Membrane</keyword>
<evidence type="ECO:0000256" key="2">
    <source>
        <dbReference type="SAM" id="Phobius"/>
    </source>
</evidence>
<dbReference type="PaxDb" id="2903-EOD18974"/>
<dbReference type="AlphaFoldDB" id="A0A0D3J639"/>
<feature type="transmembrane region" description="Helical" evidence="2">
    <location>
        <begin position="100"/>
        <end position="120"/>
    </location>
</feature>
<evidence type="ECO:0000256" key="1">
    <source>
        <dbReference type="SAM" id="MobiDB-lite"/>
    </source>
</evidence>
<feature type="transmembrane region" description="Helical" evidence="2">
    <location>
        <begin position="204"/>
        <end position="225"/>
    </location>
</feature>
<name>A0A0D3J639_EMIH1</name>
<proteinExistence type="predicted"/>
<dbReference type="InterPro" id="IPR010721">
    <property type="entry name" value="UstE-like"/>
</dbReference>
<reference evidence="4" key="1">
    <citation type="journal article" date="2013" name="Nature">
        <title>Pan genome of the phytoplankton Emiliania underpins its global distribution.</title>
        <authorList>
            <person name="Read B.A."/>
            <person name="Kegel J."/>
            <person name="Klute M.J."/>
            <person name="Kuo A."/>
            <person name="Lefebvre S.C."/>
            <person name="Maumus F."/>
            <person name="Mayer C."/>
            <person name="Miller J."/>
            <person name="Monier A."/>
            <person name="Salamov A."/>
            <person name="Young J."/>
            <person name="Aguilar M."/>
            <person name="Claverie J.M."/>
            <person name="Frickenhaus S."/>
            <person name="Gonzalez K."/>
            <person name="Herman E.K."/>
            <person name="Lin Y.C."/>
            <person name="Napier J."/>
            <person name="Ogata H."/>
            <person name="Sarno A.F."/>
            <person name="Shmutz J."/>
            <person name="Schroeder D."/>
            <person name="de Vargas C."/>
            <person name="Verret F."/>
            <person name="von Dassow P."/>
            <person name="Valentin K."/>
            <person name="Van de Peer Y."/>
            <person name="Wheeler G."/>
            <person name="Dacks J.B."/>
            <person name="Delwiche C.F."/>
            <person name="Dyhrman S.T."/>
            <person name="Glockner G."/>
            <person name="John U."/>
            <person name="Richards T."/>
            <person name="Worden A.Z."/>
            <person name="Zhang X."/>
            <person name="Grigoriev I.V."/>
            <person name="Allen A.E."/>
            <person name="Bidle K."/>
            <person name="Borodovsky M."/>
            <person name="Bowler C."/>
            <person name="Brownlee C."/>
            <person name="Cock J.M."/>
            <person name="Elias M."/>
            <person name="Gladyshev V.N."/>
            <person name="Groth M."/>
            <person name="Guda C."/>
            <person name="Hadaegh A."/>
            <person name="Iglesias-Rodriguez M.D."/>
            <person name="Jenkins J."/>
            <person name="Jones B.M."/>
            <person name="Lawson T."/>
            <person name="Leese F."/>
            <person name="Lindquist E."/>
            <person name="Lobanov A."/>
            <person name="Lomsadze A."/>
            <person name="Malik S.B."/>
            <person name="Marsh M.E."/>
            <person name="Mackinder L."/>
            <person name="Mock T."/>
            <person name="Mueller-Roeber B."/>
            <person name="Pagarete A."/>
            <person name="Parker M."/>
            <person name="Probert I."/>
            <person name="Quesneville H."/>
            <person name="Raines C."/>
            <person name="Rensing S.A."/>
            <person name="Riano-Pachon D.M."/>
            <person name="Richier S."/>
            <person name="Rokitta S."/>
            <person name="Shiraiwa Y."/>
            <person name="Soanes D.M."/>
            <person name="van der Giezen M."/>
            <person name="Wahlund T.M."/>
            <person name="Williams B."/>
            <person name="Wilson W."/>
            <person name="Wolfe G."/>
            <person name="Wurch L.L."/>
        </authorList>
    </citation>
    <scope>NUCLEOTIDE SEQUENCE</scope>
</reference>
<dbReference type="Gene3D" id="1.20.120.1630">
    <property type="match status" value="1"/>
</dbReference>
<evidence type="ECO:0000313" key="4">
    <source>
        <dbReference type="Proteomes" id="UP000013827"/>
    </source>
</evidence>
<dbReference type="PANTHER" id="PTHR32251">
    <property type="entry name" value="3-OXO-5-ALPHA-STEROID 4-DEHYDROGENASE"/>
    <property type="match status" value="1"/>
</dbReference>
<feature type="region of interest" description="Disordered" evidence="1">
    <location>
        <begin position="1"/>
        <end position="24"/>
    </location>
</feature>
<dbReference type="eggNOG" id="KOG4650">
    <property type="taxonomic scope" value="Eukaryota"/>
</dbReference>
<keyword evidence="4" id="KW-1185">Reference proteome</keyword>
<dbReference type="HOGENOM" id="CLU_043418_1_0_1"/>
<feature type="transmembrane region" description="Helical" evidence="2">
    <location>
        <begin position="170"/>
        <end position="192"/>
    </location>
</feature>
<evidence type="ECO:0000313" key="3">
    <source>
        <dbReference type="EnsemblProtists" id="EOD18974"/>
    </source>
</evidence>
<dbReference type="EnsemblProtists" id="EOD18974">
    <property type="protein sequence ID" value="EOD18974"/>
    <property type="gene ID" value="EMIHUDRAFT_369734"/>
</dbReference>
<dbReference type="KEGG" id="ehx:EMIHUDRAFT_369734"/>
<dbReference type="PANTHER" id="PTHR32251:SF17">
    <property type="entry name" value="STEROID 5-ALPHA REDUCTASE C-TERMINAL DOMAIN-CONTAINING PROTEIN"/>
    <property type="match status" value="1"/>
</dbReference>
<feature type="transmembrane region" description="Helical" evidence="2">
    <location>
        <begin position="44"/>
        <end position="66"/>
    </location>
</feature>
<dbReference type="PROSITE" id="PS50244">
    <property type="entry name" value="S5A_REDUCTASE"/>
    <property type="match status" value="1"/>
</dbReference>
<keyword evidence="2" id="KW-1133">Transmembrane helix</keyword>
<keyword evidence="2" id="KW-0812">Transmembrane</keyword>
<sequence length="349" mass="38314">MDSSPDSTPTTASAMESASLSSGKEPAARGRHFFLATGDPSDGLYSAVWILVTIAFCGLSAGLGGATNGWELGLYAPLFSHAVQWLVCTLHAFPYQTEVYYDLTGSITYALLAVGTLSITAGRTRSVHARQLLATAFVLVWCTRLGSFLFQRIRRDSKDGRFDSLKPYFVAFFGTWNIQGAWCFLTGLAVWAANARDPAEQPAFGWLDGVGVCVWCVGFGIEVVADRQKAAWRALPSSKGRYIDVGLWRYSRHPNYFGEWLLWTGQFVLCASAFGSGDATGAFVGAGFLSAASPVFVYLLLNYVSGVPLLEKRSDERWGGEQVYLAYKRETYVFFLLPTRRTEASRPLL</sequence>
<protein>
    <recommendedName>
        <fullName evidence="5">Steroid 5-alpha reductase C-terminal domain-containing protein</fullName>
    </recommendedName>
</protein>
<dbReference type="Proteomes" id="UP000013827">
    <property type="component" value="Unassembled WGS sequence"/>
</dbReference>